<name>A0ABS8V4M9_DATST</name>
<protein>
    <submittedName>
        <fullName evidence="1">Uncharacterized protein</fullName>
    </submittedName>
</protein>
<evidence type="ECO:0000313" key="2">
    <source>
        <dbReference type="Proteomes" id="UP000823775"/>
    </source>
</evidence>
<evidence type="ECO:0000313" key="1">
    <source>
        <dbReference type="EMBL" id="MCD9641972.1"/>
    </source>
</evidence>
<keyword evidence="2" id="KW-1185">Reference proteome</keyword>
<comment type="caution">
    <text evidence="1">The sequence shown here is derived from an EMBL/GenBank/DDBJ whole genome shotgun (WGS) entry which is preliminary data.</text>
</comment>
<sequence length="77" mass="8888">GLNTTGRGYLKRSIAVEVRIIDSELSKYPDIERGYKLYGLGWMSEAPGSYYPYMVREFYMNYMATLDNMWKKGVEGG</sequence>
<reference evidence="1 2" key="1">
    <citation type="journal article" date="2021" name="BMC Genomics">
        <title>Datura genome reveals duplications of psychoactive alkaloid biosynthetic genes and high mutation rate following tissue culture.</title>
        <authorList>
            <person name="Rajewski A."/>
            <person name="Carter-House D."/>
            <person name="Stajich J."/>
            <person name="Litt A."/>
        </authorList>
    </citation>
    <scope>NUCLEOTIDE SEQUENCE [LARGE SCALE GENOMIC DNA]</scope>
    <source>
        <strain evidence="1">AR-01</strain>
    </source>
</reference>
<dbReference type="EMBL" id="JACEIK010003506">
    <property type="protein sequence ID" value="MCD9641972.1"/>
    <property type="molecule type" value="Genomic_DNA"/>
</dbReference>
<proteinExistence type="predicted"/>
<gene>
    <name evidence="1" type="ORF">HAX54_028531</name>
</gene>
<accession>A0ABS8V4M9</accession>
<dbReference type="Proteomes" id="UP000823775">
    <property type="component" value="Unassembled WGS sequence"/>
</dbReference>
<organism evidence="1 2">
    <name type="scientific">Datura stramonium</name>
    <name type="common">Jimsonweed</name>
    <name type="synonym">Common thornapple</name>
    <dbReference type="NCBI Taxonomy" id="4076"/>
    <lineage>
        <taxon>Eukaryota</taxon>
        <taxon>Viridiplantae</taxon>
        <taxon>Streptophyta</taxon>
        <taxon>Embryophyta</taxon>
        <taxon>Tracheophyta</taxon>
        <taxon>Spermatophyta</taxon>
        <taxon>Magnoliopsida</taxon>
        <taxon>eudicotyledons</taxon>
        <taxon>Gunneridae</taxon>
        <taxon>Pentapetalae</taxon>
        <taxon>asterids</taxon>
        <taxon>lamiids</taxon>
        <taxon>Solanales</taxon>
        <taxon>Solanaceae</taxon>
        <taxon>Solanoideae</taxon>
        <taxon>Datureae</taxon>
        <taxon>Datura</taxon>
    </lineage>
</organism>
<feature type="non-terminal residue" evidence="1">
    <location>
        <position position="1"/>
    </location>
</feature>